<dbReference type="PROSITE" id="PS00108">
    <property type="entry name" value="PROTEIN_KINASE_ST"/>
    <property type="match status" value="1"/>
</dbReference>
<sequence length="649" mass="73101">MSFPRYFQASRPHLVDFLPRQSIPKMLGEAVSFPLLLLDCLLLVLFSVPSRSEYSCPNSMPALCGGVNISYPFWKSSDFLQNNNTYCGYQGFNVTCESPYYTPILLLGNDRYRVLDINYRTGVIILADDAFIISTESESCSRVNHSVTWFSNLSLSYTDNDANLTFLYDCTEDGEWTNNSISCLPPGENYVFRSIPESFTQRCNEIFVSPVLRSHLPTDPGQLRIEYAQALKRGFELNWSGDANRDCTDCQSSGGRCGYNKTNYDLVPACFCSDGKIEQFQCGGRKPNKVLIIGVVVAAGIMVALSSFLSIWLLRFRKQGEKENQAIEAIVLQYESTPKRYTYSEIKRMTNSFSDMLGKGGYGSVFKGSLKDGHLVAVKLLSESKGDGQEFINEVESISRTSHVNIVGLLGFCLEGSKRALVYEFMQNGSLEKFIFSNKSDMKNTQLSWEKLYNIAKGIAQGLEYLHRGCNTRIVHFDIKPHNILLDQDFHPKISDFGLAKMCLRKDSVISTMAMRGTPGYIAPELFSRSFGVISSKSDVYSYGMMILEMVGGRKNFKAMADHSSEIYFPDWVYDNFNKYYDLVTPDASLVSPETDANPKTKEIAKKMMIVGLWCIQIKPENRPSISMVINMLEGSIMDLQMPPKPEFS</sequence>
<evidence type="ECO:0000256" key="6">
    <source>
        <dbReference type="ARBA" id="ARBA00022741"/>
    </source>
</evidence>
<dbReference type="InterPro" id="IPR045874">
    <property type="entry name" value="LRK10/LRL21-25-like"/>
</dbReference>
<evidence type="ECO:0000256" key="10">
    <source>
        <dbReference type="ARBA" id="ARBA00023136"/>
    </source>
</evidence>
<evidence type="ECO:0000256" key="1">
    <source>
        <dbReference type="ARBA" id="ARBA00004479"/>
    </source>
</evidence>
<dbReference type="Proteomes" id="UP000734854">
    <property type="component" value="Unassembled WGS sequence"/>
</dbReference>
<evidence type="ECO:0000256" key="5">
    <source>
        <dbReference type="ARBA" id="ARBA00022729"/>
    </source>
</evidence>
<dbReference type="FunFam" id="3.30.200.20:FF:000178">
    <property type="entry name" value="serine/threonine-protein kinase PBS1-like"/>
    <property type="match status" value="1"/>
</dbReference>
<comment type="caution">
    <text evidence="15">The sequence shown here is derived from an EMBL/GenBank/DDBJ whole genome shotgun (WGS) entry which is preliminary data.</text>
</comment>
<evidence type="ECO:0000256" key="13">
    <source>
        <dbReference type="SAM" id="Phobius"/>
    </source>
</evidence>
<dbReference type="InterPro" id="IPR032872">
    <property type="entry name" value="WAK_assoc_C"/>
</dbReference>
<keyword evidence="16" id="KW-1185">Reference proteome</keyword>
<evidence type="ECO:0000256" key="4">
    <source>
        <dbReference type="ARBA" id="ARBA00022692"/>
    </source>
</evidence>
<dbReference type="SUPFAM" id="SSF56112">
    <property type="entry name" value="Protein kinase-like (PK-like)"/>
    <property type="match status" value="1"/>
</dbReference>
<dbReference type="InterPro" id="IPR017441">
    <property type="entry name" value="Protein_kinase_ATP_BS"/>
</dbReference>
<keyword evidence="11" id="KW-0325">Glycoprotein</keyword>
<dbReference type="InterPro" id="IPR025287">
    <property type="entry name" value="WAK_GUB"/>
</dbReference>
<keyword evidence="3" id="KW-0808">Transferase</keyword>
<evidence type="ECO:0000256" key="3">
    <source>
        <dbReference type="ARBA" id="ARBA00022679"/>
    </source>
</evidence>
<feature type="transmembrane region" description="Helical" evidence="13">
    <location>
        <begin position="290"/>
        <end position="314"/>
    </location>
</feature>
<dbReference type="PROSITE" id="PS00107">
    <property type="entry name" value="PROTEIN_KINASE_ATP"/>
    <property type="match status" value="1"/>
</dbReference>
<keyword evidence="8 12" id="KW-0067">ATP-binding</keyword>
<dbReference type="AlphaFoldDB" id="A0A8J5H4T3"/>
<evidence type="ECO:0000256" key="8">
    <source>
        <dbReference type="ARBA" id="ARBA00022840"/>
    </source>
</evidence>
<evidence type="ECO:0000259" key="14">
    <source>
        <dbReference type="PROSITE" id="PS50011"/>
    </source>
</evidence>
<dbReference type="Pfam" id="PF13947">
    <property type="entry name" value="GUB_WAK_bind"/>
    <property type="match status" value="1"/>
</dbReference>
<keyword evidence="2" id="KW-0723">Serine/threonine-protein kinase</keyword>
<evidence type="ECO:0000256" key="7">
    <source>
        <dbReference type="ARBA" id="ARBA00022777"/>
    </source>
</evidence>
<keyword evidence="9 13" id="KW-1133">Transmembrane helix</keyword>
<name>A0A8J5H4T3_ZINOF</name>
<evidence type="ECO:0000256" key="12">
    <source>
        <dbReference type="PROSITE-ProRule" id="PRU10141"/>
    </source>
</evidence>
<feature type="transmembrane region" description="Helical" evidence="13">
    <location>
        <begin position="30"/>
        <end position="48"/>
    </location>
</feature>
<reference evidence="15 16" key="1">
    <citation type="submission" date="2020-08" db="EMBL/GenBank/DDBJ databases">
        <title>Plant Genome Project.</title>
        <authorList>
            <person name="Zhang R.-G."/>
        </authorList>
    </citation>
    <scope>NUCLEOTIDE SEQUENCE [LARGE SCALE GENOMIC DNA]</scope>
    <source>
        <tissue evidence="15">Rhizome</tissue>
    </source>
</reference>
<keyword evidence="10 13" id="KW-0472">Membrane</keyword>
<accession>A0A8J5H4T3</accession>
<protein>
    <recommendedName>
        <fullName evidence="14">Protein kinase domain-containing protein</fullName>
    </recommendedName>
</protein>
<feature type="domain" description="Protein kinase" evidence="14">
    <location>
        <begin position="351"/>
        <end position="637"/>
    </location>
</feature>
<dbReference type="Gene3D" id="1.10.510.10">
    <property type="entry name" value="Transferase(Phosphotransferase) domain 1"/>
    <property type="match status" value="1"/>
</dbReference>
<evidence type="ECO:0000256" key="11">
    <source>
        <dbReference type="ARBA" id="ARBA00023180"/>
    </source>
</evidence>
<feature type="binding site" evidence="12">
    <location>
        <position position="379"/>
    </location>
    <ligand>
        <name>ATP</name>
        <dbReference type="ChEBI" id="CHEBI:30616"/>
    </ligand>
</feature>
<dbReference type="Pfam" id="PF14380">
    <property type="entry name" value="WAK_assoc"/>
    <property type="match status" value="1"/>
</dbReference>
<evidence type="ECO:0000256" key="9">
    <source>
        <dbReference type="ARBA" id="ARBA00022989"/>
    </source>
</evidence>
<dbReference type="InterPro" id="IPR000719">
    <property type="entry name" value="Prot_kinase_dom"/>
</dbReference>
<gene>
    <name evidence="15" type="ORF">ZIOFF_027670</name>
</gene>
<dbReference type="Pfam" id="PF00069">
    <property type="entry name" value="Pkinase"/>
    <property type="match status" value="1"/>
</dbReference>
<keyword evidence="6 12" id="KW-0547">Nucleotide-binding</keyword>
<dbReference type="GO" id="GO:0030247">
    <property type="term" value="F:polysaccharide binding"/>
    <property type="evidence" value="ECO:0007669"/>
    <property type="project" value="InterPro"/>
</dbReference>
<dbReference type="PROSITE" id="PS50011">
    <property type="entry name" value="PROTEIN_KINASE_DOM"/>
    <property type="match status" value="1"/>
</dbReference>
<dbReference type="GO" id="GO:0016020">
    <property type="term" value="C:membrane"/>
    <property type="evidence" value="ECO:0007669"/>
    <property type="project" value="UniProtKB-SubCell"/>
</dbReference>
<keyword evidence="7" id="KW-0418">Kinase</keyword>
<dbReference type="GO" id="GO:0004674">
    <property type="term" value="F:protein serine/threonine kinase activity"/>
    <property type="evidence" value="ECO:0007669"/>
    <property type="project" value="UniProtKB-KW"/>
</dbReference>
<dbReference type="GO" id="GO:0005524">
    <property type="term" value="F:ATP binding"/>
    <property type="evidence" value="ECO:0007669"/>
    <property type="project" value="UniProtKB-UniRule"/>
</dbReference>
<evidence type="ECO:0000313" key="15">
    <source>
        <dbReference type="EMBL" id="KAG6509670.1"/>
    </source>
</evidence>
<dbReference type="InterPro" id="IPR008271">
    <property type="entry name" value="Ser/Thr_kinase_AS"/>
</dbReference>
<dbReference type="Gene3D" id="3.30.200.20">
    <property type="entry name" value="Phosphorylase Kinase, domain 1"/>
    <property type="match status" value="1"/>
</dbReference>
<dbReference type="EMBL" id="JACMSC010000008">
    <property type="protein sequence ID" value="KAG6509670.1"/>
    <property type="molecule type" value="Genomic_DNA"/>
</dbReference>
<organism evidence="15 16">
    <name type="scientific">Zingiber officinale</name>
    <name type="common">Ginger</name>
    <name type="synonym">Amomum zingiber</name>
    <dbReference type="NCBI Taxonomy" id="94328"/>
    <lineage>
        <taxon>Eukaryota</taxon>
        <taxon>Viridiplantae</taxon>
        <taxon>Streptophyta</taxon>
        <taxon>Embryophyta</taxon>
        <taxon>Tracheophyta</taxon>
        <taxon>Spermatophyta</taxon>
        <taxon>Magnoliopsida</taxon>
        <taxon>Liliopsida</taxon>
        <taxon>Zingiberales</taxon>
        <taxon>Zingiberaceae</taxon>
        <taxon>Zingiber</taxon>
    </lineage>
</organism>
<dbReference type="PANTHER" id="PTHR27009">
    <property type="entry name" value="RUST RESISTANCE KINASE LR10-RELATED"/>
    <property type="match status" value="1"/>
</dbReference>
<evidence type="ECO:0000313" key="16">
    <source>
        <dbReference type="Proteomes" id="UP000734854"/>
    </source>
</evidence>
<comment type="subcellular location">
    <subcellularLocation>
        <location evidence="1">Membrane</location>
        <topology evidence="1">Single-pass type I membrane protein</topology>
    </subcellularLocation>
</comment>
<proteinExistence type="predicted"/>
<evidence type="ECO:0000256" key="2">
    <source>
        <dbReference type="ARBA" id="ARBA00022527"/>
    </source>
</evidence>
<dbReference type="SMART" id="SM00220">
    <property type="entry name" value="S_TKc"/>
    <property type="match status" value="1"/>
</dbReference>
<keyword evidence="5" id="KW-0732">Signal</keyword>
<keyword evidence="4 13" id="KW-0812">Transmembrane</keyword>
<dbReference type="FunFam" id="1.10.510.10:FF:000590">
    <property type="entry name" value="PR5-like receptor kinase"/>
    <property type="match status" value="1"/>
</dbReference>
<dbReference type="InterPro" id="IPR011009">
    <property type="entry name" value="Kinase-like_dom_sf"/>
</dbReference>